<dbReference type="SUPFAM" id="SSF52540">
    <property type="entry name" value="P-loop containing nucleoside triphosphate hydrolases"/>
    <property type="match status" value="2"/>
</dbReference>
<keyword evidence="3 6" id="KW-0067">ATP-binding</keyword>
<evidence type="ECO:0000313" key="6">
    <source>
        <dbReference type="EMBL" id="MBN9669643.1"/>
    </source>
</evidence>
<comment type="similarity">
    <text evidence="1">Belongs to the ABC transporter superfamily.</text>
</comment>
<dbReference type="InterPro" id="IPR003593">
    <property type="entry name" value="AAA+_ATPase"/>
</dbReference>
<dbReference type="CDD" id="cd03215">
    <property type="entry name" value="ABC_Carb_Monos_II"/>
    <property type="match status" value="1"/>
</dbReference>
<comment type="caution">
    <text evidence="6">The sequence shown here is derived from an EMBL/GenBank/DDBJ whole genome shotgun (WGS) entry which is preliminary data.</text>
</comment>
<dbReference type="SMART" id="SM00382">
    <property type="entry name" value="AAA"/>
    <property type="match status" value="1"/>
</dbReference>
<evidence type="ECO:0000313" key="7">
    <source>
        <dbReference type="Proteomes" id="UP000664096"/>
    </source>
</evidence>
<evidence type="ECO:0000256" key="1">
    <source>
        <dbReference type="ARBA" id="ARBA00005417"/>
    </source>
</evidence>
<dbReference type="EMBL" id="JAEKJZ010000001">
    <property type="protein sequence ID" value="MBN9669643.1"/>
    <property type="molecule type" value="Genomic_DNA"/>
</dbReference>
<gene>
    <name evidence="6" type="ORF">JF539_04790</name>
</gene>
<proteinExistence type="inferred from homology"/>
<dbReference type="InterPro" id="IPR050107">
    <property type="entry name" value="ABC_carbohydrate_import_ATPase"/>
</dbReference>
<evidence type="ECO:0000256" key="4">
    <source>
        <dbReference type="SAM" id="MobiDB-lite"/>
    </source>
</evidence>
<dbReference type="PROSITE" id="PS00211">
    <property type="entry name" value="ABC_TRANSPORTER_1"/>
    <property type="match status" value="1"/>
</dbReference>
<dbReference type="Gene3D" id="3.40.50.300">
    <property type="entry name" value="P-loop containing nucleotide triphosphate hydrolases"/>
    <property type="match status" value="2"/>
</dbReference>
<protein>
    <submittedName>
        <fullName evidence="6">ABC transporter ATP-binding protein</fullName>
    </submittedName>
</protein>
<dbReference type="InterPro" id="IPR027417">
    <property type="entry name" value="P-loop_NTPase"/>
</dbReference>
<dbReference type="Proteomes" id="UP000664096">
    <property type="component" value="Unassembled WGS sequence"/>
</dbReference>
<dbReference type="PROSITE" id="PS50893">
    <property type="entry name" value="ABC_TRANSPORTER_2"/>
    <property type="match status" value="2"/>
</dbReference>
<dbReference type="GO" id="GO:0005524">
    <property type="term" value="F:ATP binding"/>
    <property type="evidence" value="ECO:0007669"/>
    <property type="project" value="UniProtKB-KW"/>
</dbReference>
<organism evidence="6 7">
    <name type="scientific">Roseibium aggregatum</name>
    <dbReference type="NCBI Taxonomy" id="187304"/>
    <lineage>
        <taxon>Bacteria</taxon>
        <taxon>Pseudomonadati</taxon>
        <taxon>Pseudomonadota</taxon>
        <taxon>Alphaproteobacteria</taxon>
        <taxon>Hyphomicrobiales</taxon>
        <taxon>Stappiaceae</taxon>
        <taxon>Roseibium</taxon>
    </lineage>
</organism>
<feature type="domain" description="ABC transporter" evidence="5">
    <location>
        <begin position="275"/>
        <end position="517"/>
    </location>
</feature>
<dbReference type="AlphaFoldDB" id="A0A939J0U1"/>
<dbReference type="InterPro" id="IPR003439">
    <property type="entry name" value="ABC_transporter-like_ATP-bd"/>
</dbReference>
<keyword evidence="2" id="KW-0547">Nucleotide-binding</keyword>
<feature type="region of interest" description="Disordered" evidence="4">
    <location>
        <begin position="1"/>
        <end position="21"/>
    </location>
</feature>
<name>A0A939J0U1_9HYPH</name>
<feature type="domain" description="ABC transporter" evidence="5">
    <location>
        <begin position="24"/>
        <end position="258"/>
    </location>
</feature>
<dbReference type="GO" id="GO:0016887">
    <property type="term" value="F:ATP hydrolysis activity"/>
    <property type="evidence" value="ECO:0007669"/>
    <property type="project" value="InterPro"/>
</dbReference>
<feature type="compositionally biased region" description="Polar residues" evidence="4">
    <location>
        <begin position="1"/>
        <end position="13"/>
    </location>
</feature>
<reference evidence="6" key="1">
    <citation type="submission" date="2020-12" db="EMBL/GenBank/DDBJ databases">
        <title>Oil enriched cultivation method for isolating marine PHA-producing bacteria.</title>
        <authorList>
            <person name="Zheng W."/>
            <person name="Yu S."/>
            <person name="Huang Y."/>
        </authorList>
    </citation>
    <scope>NUCLEOTIDE SEQUENCE</scope>
    <source>
        <strain evidence="6">SY-2-12</strain>
    </source>
</reference>
<dbReference type="CDD" id="cd03216">
    <property type="entry name" value="ABC_Carb_Monos_I"/>
    <property type="match status" value="1"/>
</dbReference>
<sequence length="517" mass="54465">MTQGATRSQTPSGPQKKAGQAPALLLRDIDKAFDGKTALSGASFRLDWGEVHALVGENGAGKSTIMNVATGVYAPDHGEVIVDGRDVPLRSPVDAVAAGIGMVHQHFRLVGRFTVAENVALALGGIGRRIGIGKAAQLVKRKSAELGFALDPEARVERISVAEQQRAEIIKVLLLGAGIMILDEPTAVLTQQEAEALLSMARRLAQAGHAVVLITHKLQEVADHCDRITVMAQGRTVLDAAPMAQTSLAQVTRKAFGEVKEQEPVQPGTLGGELLRLENLRVRHGAVTLDGLNLSLRAGEILGIAGVGGNGQSELVACLNGLLRPLDGKIFLADEDLTAASPAKRRKAGLRVVPADRFDSALVRDMTLSENLALTGLESGRFGPWWGLSRRSMKRNAENSLKEFNVLGGGPETRASVLSGGNAQKVLLARELAAGTRVVVAHSPVRGLDLRSARAVLNLLVASARQGAACLLISEDLDEILRMCGSAAVLNRGRLSPPLSGADLNPARLGELMVGHA</sequence>
<evidence type="ECO:0000256" key="3">
    <source>
        <dbReference type="ARBA" id="ARBA00022840"/>
    </source>
</evidence>
<evidence type="ECO:0000256" key="2">
    <source>
        <dbReference type="ARBA" id="ARBA00022741"/>
    </source>
</evidence>
<evidence type="ECO:0000259" key="5">
    <source>
        <dbReference type="PROSITE" id="PS50893"/>
    </source>
</evidence>
<dbReference type="Pfam" id="PF00005">
    <property type="entry name" value="ABC_tran"/>
    <property type="match status" value="2"/>
</dbReference>
<dbReference type="InterPro" id="IPR017871">
    <property type="entry name" value="ABC_transporter-like_CS"/>
</dbReference>
<dbReference type="PANTHER" id="PTHR43790">
    <property type="entry name" value="CARBOHYDRATE TRANSPORT ATP-BINDING PROTEIN MG119-RELATED"/>
    <property type="match status" value="1"/>
</dbReference>
<accession>A0A939J0U1</accession>
<dbReference type="RefSeq" id="WP_207139191.1">
    <property type="nucleotide sequence ID" value="NZ_JAEKJZ010000001.1"/>
</dbReference>
<dbReference type="PANTHER" id="PTHR43790:SF4">
    <property type="entry name" value="GUANOSINE IMPORT ATP-BINDING PROTEIN NUPO"/>
    <property type="match status" value="1"/>
</dbReference>